<dbReference type="NCBIfam" id="TIGR02795">
    <property type="entry name" value="tol_pal_ybgF"/>
    <property type="match status" value="1"/>
</dbReference>
<dbReference type="InterPro" id="IPR034706">
    <property type="entry name" value="CpoB"/>
</dbReference>
<evidence type="ECO:0000256" key="1">
    <source>
        <dbReference type="HAMAP-Rule" id="MF_02066"/>
    </source>
</evidence>
<keyword evidence="2" id="KW-0802">TPR repeat</keyword>
<keyword evidence="1" id="KW-0131">Cell cycle</keyword>
<dbReference type="InterPro" id="IPR019734">
    <property type="entry name" value="TPR_rpt"/>
</dbReference>
<dbReference type="InterPro" id="IPR011990">
    <property type="entry name" value="TPR-like_helical_dom_sf"/>
</dbReference>
<comment type="function">
    <text evidence="1">Mediates coordination of peptidoglycan synthesis and outer membrane constriction during cell division.</text>
</comment>
<evidence type="ECO:0000259" key="3">
    <source>
        <dbReference type="Pfam" id="PF16331"/>
    </source>
</evidence>
<evidence type="ECO:0000256" key="2">
    <source>
        <dbReference type="PROSITE-ProRule" id="PRU00339"/>
    </source>
</evidence>
<keyword evidence="1" id="KW-0732">Signal</keyword>
<dbReference type="GO" id="GO:0043093">
    <property type="term" value="P:FtsZ-dependent cytokinesis"/>
    <property type="evidence" value="ECO:0007669"/>
    <property type="project" value="UniProtKB-UniRule"/>
</dbReference>
<sequence precursor="true">MKLNKVVCCSLVLWGASAAAQAPVENLNSKSLMERLTILERTISARNDAQQVIQIQLDEMQLEVNELRGAVELHTHKLEQILQRQRELYLEIDRRVESLAQAPVRSAEVSEPVVNETQLESEMYDGAVNLILKEKKYDEAIPEFRAFLKSYPQSEYAPNAHYWLGQLLFNKRDWGAAEQHFEQVVKFYPDSGKRADSILKLGVIAQKRSNIAKATQLFEQVIAEYPNASEKRLAETRLKNIREGAN</sequence>
<feature type="repeat" description="TPR" evidence="2">
    <location>
        <begin position="195"/>
        <end position="228"/>
    </location>
</feature>
<dbReference type="Gene3D" id="1.25.40.10">
    <property type="entry name" value="Tetratricopeptide repeat domain"/>
    <property type="match status" value="1"/>
</dbReference>
<keyword evidence="1" id="KW-0132">Cell division</keyword>
<dbReference type="Pfam" id="PF13432">
    <property type="entry name" value="TPR_16"/>
    <property type="match status" value="1"/>
</dbReference>
<feature type="chain" id="PRO_5041495978" description="Cell division coordinator CpoB" evidence="1">
    <location>
        <begin position="23"/>
        <end position="246"/>
    </location>
</feature>
<comment type="subcellular location">
    <subcellularLocation>
        <location evidence="1">Periplasm</location>
    </subcellularLocation>
</comment>
<dbReference type="PROSITE" id="PS50005">
    <property type="entry name" value="TPR"/>
    <property type="match status" value="2"/>
</dbReference>
<feature type="signal peptide" evidence="1">
    <location>
        <begin position="1"/>
        <end position="22"/>
    </location>
</feature>
<reference evidence="4" key="1">
    <citation type="submission" date="2023-01" db="EMBL/GenBank/DDBJ databases">
        <title>Complete genome sequence of Planctobacterium marinum strain Dej080120_11.</title>
        <authorList>
            <person name="Ueki S."/>
            <person name="Maruyama F."/>
        </authorList>
    </citation>
    <scope>NUCLEOTIDE SEQUENCE</scope>
    <source>
        <strain evidence="4">Dej080120_11</strain>
    </source>
</reference>
<dbReference type="Pfam" id="PF13174">
    <property type="entry name" value="TPR_6"/>
    <property type="match status" value="1"/>
</dbReference>
<protein>
    <recommendedName>
        <fullName evidence="1">Cell division coordinator CpoB</fullName>
    </recommendedName>
</protein>
<dbReference type="Gene3D" id="1.20.5.110">
    <property type="match status" value="1"/>
</dbReference>
<comment type="similarity">
    <text evidence="1">Belongs to the CpoB family.</text>
</comment>
<dbReference type="InterPro" id="IPR032519">
    <property type="entry name" value="YbgF_tri"/>
</dbReference>
<evidence type="ECO:0000313" key="5">
    <source>
        <dbReference type="Proteomes" id="UP001333710"/>
    </source>
</evidence>
<accession>A0AA48HM34</accession>
<feature type="domain" description="YbgF trimerisation" evidence="3">
    <location>
        <begin position="31"/>
        <end position="103"/>
    </location>
</feature>
<dbReference type="SMART" id="SM00028">
    <property type="entry name" value="TPR"/>
    <property type="match status" value="2"/>
</dbReference>
<keyword evidence="5" id="KW-1185">Reference proteome</keyword>
<dbReference type="Proteomes" id="UP001333710">
    <property type="component" value="Chromosome"/>
</dbReference>
<dbReference type="AlphaFoldDB" id="A0AA48HM34"/>
<dbReference type="EMBL" id="AP027272">
    <property type="protein sequence ID" value="BDX07301.1"/>
    <property type="molecule type" value="Genomic_DNA"/>
</dbReference>
<dbReference type="GO" id="GO:0030288">
    <property type="term" value="C:outer membrane-bounded periplasmic space"/>
    <property type="evidence" value="ECO:0007669"/>
    <property type="project" value="UniProtKB-UniRule"/>
</dbReference>
<dbReference type="RefSeq" id="WP_338293284.1">
    <property type="nucleotide sequence ID" value="NZ_AP027272.1"/>
</dbReference>
<dbReference type="Pfam" id="PF16331">
    <property type="entry name" value="TolA_bind_tri"/>
    <property type="match status" value="1"/>
</dbReference>
<dbReference type="SUPFAM" id="SSF48452">
    <property type="entry name" value="TPR-like"/>
    <property type="match status" value="1"/>
</dbReference>
<name>A0AA48HM34_9ALTE</name>
<gene>
    <name evidence="4" type="primary">ybgF</name>
    <name evidence="1" type="synonym">cpoB</name>
    <name evidence="4" type="ORF">MACH26_28220</name>
</gene>
<organism evidence="4 5">
    <name type="scientific">Planctobacterium marinum</name>
    <dbReference type="NCBI Taxonomy" id="1631968"/>
    <lineage>
        <taxon>Bacteria</taxon>
        <taxon>Pseudomonadati</taxon>
        <taxon>Pseudomonadota</taxon>
        <taxon>Gammaproteobacteria</taxon>
        <taxon>Alteromonadales</taxon>
        <taxon>Alteromonadaceae</taxon>
        <taxon>Planctobacterium</taxon>
    </lineage>
</organism>
<dbReference type="HAMAP" id="MF_02066">
    <property type="entry name" value="CpoB"/>
    <property type="match status" value="1"/>
</dbReference>
<keyword evidence="1" id="KW-0574">Periplasm</keyword>
<dbReference type="InterPro" id="IPR014162">
    <property type="entry name" value="CpoB_C"/>
</dbReference>
<evidence type="ECO:0000313" key="4">
    <source>
        <dbReference type="EMBL" id="BDX07301.1"/>
    </source>
</evidence>
<proteinExistence type="inferred from homology"/>
<dbReference type="KEGG" id="pmaw:MACH26_28220"/>
<feature type="repeat" description="TPR" evidence="2">
    <location>
        <begin position="158"/>
        <end position="191"/>
    </location>
</feature>
<dbReference type="GO" id="GO:0070206">
    <property type="term" value="P:protein trimerization"/>
    <property type="evidence" value="ECO:0007669"/>
    <property type="project" value="InterPro"/>
</dbReference>